<organism evidence="6 7">
    <name type="scientific">Actinoplanes sichuanensis</name>
    <dbReference type="NCBI Taxonomy" id="512349"/>
    <lineage>
        <taxon>Bacteria</taxon>
        <taxon>Bacillati</taxon>
        <taxon>Actinomycetota</taxon>
        <taxon>Actinomycetes</taxon>
        <taxon>Micromonosporales</taxon>
        <taxon>Micromonosporaceae</taxon>
        <taxon>Actinoplanes</taxon>
    </lineage>
</organism>
<dbReference type="InterPro" id="IPR000792">
    <property type="entry name" value="Tscrpt_reg_LuxR_C"/>
</dbReference>
<dbReference type="EMBL" id="JBHTMK010000083">
    <property type="protein sequence ID" value="MFD1374454.1"/>
    <property type="molecule type" value="Genomic_DNA"/>
</dbReference>
<evidence type="ECO:0000256" key="3">
    <source>
        <dbReference type="ARBA" id="ARBA00023163"/>
    </source>
</evidence>
<dbReference type="RefSeq" id="WP_378079315.1">
    <property type="nucleotide sequence ID" value="NZ_AP028461.1"/>
</dbReference>
<dbReference type="Pfam" id="PF00196">
    <property type="entry name" value="GerE"/>
    <property type="match status" value="1"/>
</dbReference>
<dbReference type="SMART" id="SM00421">
    <property type="entry name" value="HTH_LUXR"/>
    <property type="match status" value="1"/>
</dbReference>
<dbReference type="InterPro" id="IPR016032">
    <property type="entry name" value="Sig_transdc_resp-reg_C-effctor"/>
</dbReference>
<comment type="caution">
    <text evidence="6">The sequence shown here is derived from an EMBL/GenBank/DDBJ whole genome shotgun (WGS) entry which is preliminary data.</text>
</comment>
<keyword evidence="7" id="KW-1185">Reference proteome</keyword>
<name>A0ABW4AU62_9ACTN</name>
<dbReference type="InterPro" id="IPR036388">
    <property type="entry name" value="WH-like_DNA-bd_sf"/>
</dbReference>
<sequence>MTVVVGVDGSGRTHRLRMLAATASGPVTWFTAPPVPDDRLVLVDDAHRLDPSALKILAAAARAGTPVAIARRPTITGPELAELDEAASADGVELLAPLDRDGVARLVATVTGRPVSPEVATAVFEASGGLPALAVALATTPAGVPPVLLARVQRRFALLEPAAASAARILALRLDLTDHLIATACGIEPPELAEIIRTLRDEGLLAATPAPSGAPAPSGGSASSGGAASPDGSASPGGERLIPVVAEAIMAELSGAERRRVHDVVAGAMIAVGADPVVAAGQLRAARAMTPTAAAVYRDAAERLRFTDPTIALGWYEDAADAGADPAGVLPGRAEAALLLGLPVDLDDLTPADSFPPAATARLSLVAGVVAAHDGRAARAADLLLAAPAPGPTLAIPFLIGVGRAAEASGPRGGATTGLVRFAEQAATGVARTAEGTPGGLARFAEQAPASVARWGEGTPAGLVRFAEGVVAAGEPEVALPLIIEAAEAVERSSVQVVLPDTPHAIGAILAVAAGDVGSAEHLLERARAAGVGGPVAEVRHRLLLAWARMRAGRYETALDELRRSGGETAGRDRLLRAALAAGIARRRGDIAGLRDAWTGVEPLLARRAVDLWQVEAIEELAVAAARLRRLHRVTPILELLDQVVAGLGRPPTWQIALDWIHLQTAVAADDPAAAAEVAARLAAVDATVDAPARARALAVSAQRWAEVLAGVVDLAAVLAATEDLQAAELPWEASRLAGQAAIRTTDGLAARRLLERARELSEPEPEGPGGGGLSEREVTVARLVLAGSTHREIGAQLYISPKTVEHHVARIRAKVGANSRAELLAVLRELLDA</sequence>
<dbReference type="SUPFAM" id="SSF46894">
    <property type="entry name" value="C-terminal effector domain of the bipartite response regulators"/>
    <property type="match status" value="1"/>
</dbReference>
<protein>
    <submittedName>
        <fullName evidence="6">LuxR C-terminal-related transcriptional regulator</fullName>
    </submittedName>
</protein>
<keyword evidence="2" id="KW-0238">DNA-binding</keyword>
<dbReference type="PANTHER" id="PTHR44688">
    <property type="entry name" value="DNA-BINDING TRANSCRIPTIONAL ACTIVATOR DEVR_DOSR"/>
    <property type="match status" value="1"/>
</dbReference>
<evidence type="ECO:0000256" key="2">
    <source>
        <dbReference type="ARBA" id="ARBA00023125"/>
    </source>
</evidence>
<evidence type="ECO:0000256" key="1">
    <source>
        <dbReference type="ARBA" id="ARBA00023015"/>
    </source>
</evidence>
<accession>A0ABW4AU62</accession>
<reference evidence="7" key="1">
    <citation type="journal article" date="2019" name="Int. J. Syst. Evol. Microbiol.">
        <title>The Global Catalogue of Microorganisms (GCM) 10K type strain sequencing project: providing services to taxonomists for standard genome sequencing and annotation.</title>
        <authorList>
            <consortium name="The Broad Institute Genomics Platform"/>
            <consortium name="The Broad Institute Genome Sequencing Center for Infectious Disease"/>
            <person name="Wu L."/>
            <person name="Ma J."/>
        </authorList>
    </citation>
    <scope>NUCLEOTIDE SEQUENCE [LARGE SCALE GENOMIC DNA]</scope>
    <source>
        <strain evidence="7">CCM 7526</strain>
    </source>
</reference>
<dbReference type="Proteomes" id="UP001597183">
    <property type="component" value="Unassembled WGS sequence"/>
</dbReference>
<keyword evidence="1" id="KW-0805">Transcription regulation</keyword>
<evidence type="ECO:0000256" key="4">
    <source>
        <dbReference type="SAM" id="MobiDB-lite"/>
    </source>
</evidence>
<dbReference type="PRINTS" id="PR00038">
    <property type="entry name" value="HTHLUXR"/>
</dbReference>
<keyword evidence="3" id="KW-0804">Transcription</keyword>
<dbReference type="PANTHER" id="PTHR44688:SF16">
    <property type="entry name" value="DNA-BINDING TRANSCRIPTIONAL ACTIVATOR DEVR_DOSR"/>
    <property type="match status" value="1"/>
</dbReference>
<evidence type="ECO:0000259" key="5">
    <source>
        <dbReference type="PROSITE" id="PS50043"/>
    </source>
</evidence>
<evidence type="ECO:0000313" key="6">
    <source>
        <dbReference type="EMBL" id="MFD1374454.1"/>
    </source>
</evidence>
<gene>
    <name evidence="6" type="ORF">ACFQ5G_54770</name>
</gene>
<dbReference type="CDD" id="cd06170">
    <property type="entry name" value="LuxR_C_like"/>
    <property type="match status" value="1"/>
</dbReference>
<proteinExistence type="predicted"/>
<feature type="region of interest" description="Disordered" evidence="4">
    <location>
        <begin position="206"/>
        <end position="237"/>
    </location>
</feature>
<dbReference type="PROSITE" id="PS50043">
    <property type="entry name" value="HTH_LUXR_2"/>
    <property type="match status" value="1"/>
</dbReference>
<evidence type="ECO:0000313" key="7">
    <source>
        <dbReference type="Proteomes" id="UP001597183"/>
    </source>
</evidence>
<dbReference type="Gene3D" id="1.10.10.10">
    <property type="entry name" value="Winged helix-like DNA-binding domain superfamily/Winged helix DNA-binding domain"/>
    <property type="match status" value="1"/>
</dbReference>
<feature type="domain" description="HTH luxR-type" evidence="5">
    <location>
        <begin position="767"/>
        <end position="832"/>
    </location>
</feature>